<evidence type="ECO:0000313" key="3">
    <source>
        <dbReference type="EMBL" id="TQL56866.1"/>
    </source>
</evidence>
<dbReference type="InterPro" id="IPR003870">
    <property type="entry name" value="DUF222"/>
</dbReference>
<proteinExistence type="inferred from homology"/>
<keyword evidence="3" id="KW-0378">Hydrolase</keyword>
<dbReference type="GO" id="GO:0003676">
    <property type="term" value="F:nucleic acid binding"/>
    <property type="evidence" value="ECO:0007669"/>
    <property type="project" value="InterPro"/>
</dbReference>
<organism evidence="3 4">
    <name type="scientific">Oryzihumus leptocrescens</name>
    <dbReference type="NCBI Taxonomy" id="297536"/>
    <lineage>
        <taxon>Bacteria</taxon>
        <taxon>Bacillati</taxon>
        <taxon>Actinomycetota</taxon>
        <taxon>Actinomycetes</taxon>
        <taxon>Micrococcales</taxon>
        <taxon>Intrasporangiaceae</taxon>
        <taxon>Oryzihumus</taxon>
    </lineage>
</organism>
<dbReference type="EMBL" id="VFOQ01000002">
    <property type="protein sequence ID" value="TQL56866.1"/>
    <property type="molecule type" value="Genomic_DNA"/>
</dbReference>
<accession>A0A542Z949</accession>
<protein>
    <submittedName>
        <fullName evidence="3">HNH endonuclease</fullName>
    </submittedName>
</protein>
<dbReference type="GO" id="GO:0004519">
    <property type="term" value="F:endonuclease activity"/>
    <property type="evidence" value="ECO:0007669"/>
    <property type="project" value="UniProtKB-KW"/>
</dbReference>
<name>A0A542Z949_9MICO</name>
<comment type="caution">
    <text evidence="3">The sequence shown here is derived from an EMBL/GenBank/DDBJ whole genome shotgun (WGS) entry which is preliminary data.</text>
</comment>
<evidence type="ECO:0000256" key="1">
    <source>
        <dbReference type="ARBA" id="ARBA00023450"/>
    </source>
</evidence>
<keyword evidence="4" id="KW-1185">Reference proteome</keyword>
<sequence length="401" mass="42802">MEGTTATECREAVRAAAAHLAHLRAVLFQVPCAELAALAGELDELARQSDATAVAMVVEVDTRGVVAQSTAANTPDWLMTHMRGLAPGEATRLARVATACRDPRNRRLAEAVLDGRVGTRNAAVALTEIDKLRPRLAAGAEEQVVGWFTQVAADGFPKHLRELRSRILAMHGHEDAFQREEDLLKRGCSLSKAVHDDGMSDYHLRLDPEAAAVLDAAIDPLSAPQPSDEGGPDLRSPGQRWAEALLEVCRRAAAAGGDAPTTTKSQVIVTMDLDSLRAGLGHRTTLTGELLAPETVRKLACDASVVPMVLGGDGGVLDVGRLRRLVTPRLLAALWVRDAGCTFPGCTRPAPWCHAHHVRHWVNGGPTDLANLALLCARHHTVVHQRGLTATVSSAGVAWHT</sequence>
<keyword evidence="3" id="KW-0540">Nuclease</keyword>
<comment type="similarity">
    <text evidence="1">Belongs to the Rv1128c/1148c/1588c/1702c/1945/3466 family.</text>
</comment>
<dbReference type="InterPro" id="IPR003615">
    <property type="entry name" value="HNH_nuc"/>
</dbReference>
<dbReference type="AlphaFoldDB" id="A0A542Z949"/>
<dbReference type="OrthoDB" id="5177627at2"/>
<dbReference type="Pfam" id="PF02720">
    <property type="entry name" value="DUF222"/>
    <property type="match status" value="1"/>
</dbReference>
<evidence type="ECO:0000313" key="4">
    <source>
        <dbReference type="Proteomes" id="UP000319514"/>
    </source>
</evidence>
<dbReference type="InterPro" id="IPR002711">
    <property type="entry name" value="HNH"/>
</dbReference>
<dbReference type="GO" id="GO:0008270">
    <property type="term" value="F:zinc ion binding"/>
    <property type="evidence" value="ECO:0007669"/>
    <property type="project" value="InterPro"/>
</dbReference>
<dbReference type="SMART" id="SM00507">
    <property type="entry name" value="HNHc"/>
    <property type="match status" value="1"/>
</dbReference>
<reference evidence="3 4" key="1">
    <citation type="submission" date="2019-06" db="EMBL/GenBank/DDBJ databases">
        <title>Sequencing the genomes of 1000 actinobacteria strains.</title>
        <authorList>
            <person name="Klenk H.-P."/>
        </authorList>
    </citation>
    <scope>NUCLEOTIDE SEQUENCE [LARGE SCALE GENOMIC DNA]</scope>
    <source>
        <strain evidence="3 4">DSM 18082</strain>
    </source>
</reference>
<keyword evidence="3" id="KW-0255">Endonuclease</keyword>
<dbReference type="RefSeq" id="WP_141790233.1">
    <property type="nucleotide sequence ID" value="NZ_BAAAKX010000015.1"/>
</dbReference>
<dbReference type="CDD" id="cd00085">
    <property type="entry name" value="HNHc"/>
    <property type="match status" value="1"/>
</dbReference>
<evidence type="ECO:0000259" key="2">
    <source>
        <dbReference type="SMART" id="SM00507"/>
    </source>
</evidence>
<dbReference type="Pfam" id="PF01844">
    <property type="entry name" value="HNH"/>
    <property type="match status" value="1"/>
</dbReference>
<feature type="domain" description="HNH nuclease" evidence="2">
    <location>
        <begin position="329"/>
        <end position="381"/>
    </location>
</feature>
<dbReference type="Proteomes" id="UP000319514">
    <property type="component" value="Unassembled WGS sequence"/>
</dbReference>
<gene>
    <name evidence="3" type="ORF">FB474_3629</name>
</gene>